<name>A0A2P5X4W8_GOSBA</name>
<proteinExistence type="predicted"/>
<dbReference type="EMBL" id="CM018207">
    <property type="protein sequence ID" value="KAB2076650.1"/>
    <property type="molecule type" value="Genomic_DNA"/>
</dbReference>
<accession>A0A2P5X4W8</accession>
<sequence length="179" mass="19499">MNHCNLQQNDAVLAYEEMRGLFAVTGHQKGGAVVCPKPRRIGVPAINLNKPWRFHTNHQADVSDSISGVDPLDIILVNKDLGTEQEQSIASTPPYFWGSPPSRSANPLVQVRFGDERLGHALWTLQTPSLSSSSSAGKGERIKMKFGLTSATVRVEGFDVEGFDCLNRDGQNSRIPATA</sequence>
<evidence type="ECO:0000313" key="4">
    <source>
        <dbReference type="Proteomes" id="UP000327439"/>
    </source>
</evidence>
<dbReference type="EMBL" id="KZ665659">
    <property type="protein sequence ID" value="PPR98371.1"/>
    <property type="molecule type" value="Genomic_DNA"/>
</dbReference>
<gene>
    <name evidence="1" type="ORF">ES319_A06G055300v1</name>
    <name evidence="2" type="ORF">GOBAR_AA22295</name>
</gene>
<dbReference type="Proteomes" id="UP000327439">
    <property type="component" value="Chromosome A06"/>
</dbReference>
<reference evidence="2 3" key="1">
    <citation type="submission" date="2015-01" db="EMBL/GenBank/DDBJ databases">
        <title>Genome of allotetraploid Gossypium barbadense reveals genomic plasticity and fiber elongation in cotton evolution.</title>
        <authorList>
            <person name="Chen X."/>
            <person name="Liu X."/>
            <person name="Zhao B."/>
            <person name="Zheng H."/>
            <person name="Hu Y."/>
            <person name="Lu G."/>
            <person name="Yang C."/>
            <person name="Chen J."/>
            <person name="Shan C."/>
            <person name="Zhang L."/>
            <person name="Zhou Y."/>
            <person name="Wang L."/>
            <person name="Guo W."/>
            <person name="Bai Y."/>
            <person name="Ruan J."/>
            <person name="Shangguan X."/>
            <person name="Mao Y."/>
            <person name="Jiang J."/>
            <person name="Zhu Y."/>
            <person name="Lei J."/>
            <person name="Kang H."/>
            <person name="Chen S."/>
            <person name="He X."/>
            <person name="Wang R."/>
            <person name="Wang Y."/>
            <person name="Chen J."/>
            <person name="Wang L."/>
            <person name="Yu S."/>
            <person name="Wang B."/>
            <person name="Wei J."/>
            <person name="Song S."/>
            <person name="Lu X."/>
            <person name="Gao Z."/>
            <person name="Gu W."/>
            <person name="Deng X."/>
            <person name="Ma D."/>
            <person name="Wang S."/>
            <person name="Liang W."/>
            <person name="Fang L."/>
            <person name="Cai C."/>
            <person name="Zhu X."/>
            <person name="Zhou B."/>
            <person name="Zhang Y."/>
            <person name="Chen Z."/>
            <person name="Xu S."/>
            <person name="Zhu R."/>
            <person name="Wang S."/>
            <person name="Zhang T."/>
            <person name="Zhao G."/>
        </authorList>
    </citation>
    <scope>NUCLEOTIDE SEQUENCE [LARGE SCALE GENOMIC DNA]</scope>
    <source>
        <strain evidence="3">cv. Xinhai21</strain>
        <tissue evidence="2">Leaf</tissue>
    </source>
</reference>
<dbReference type="PANTHER" id="PTHR33384:SF52">
    <property type="entry name" value="DUF3741 DOMAIN-CONTAINING PROTEIN"/>
    <property type="match status" value="1"/>
</dbReference>
<evidence type="ECO:0000313" key="3">
    <source>
        <dbReference type="Proteomes" id="UP000239757"/>
    </source>
</evidence>
<dbReference type="Proteomes" id="UP000239757">
    <property type="component" value="Unassembled WGS sequence"/>
</dbReference>
<organism evidence="2 3">
    <name type="scientific">Gossypium barbadense</name>
    <name type="common">Sea Island cotton</name>
    <name type="synonym">Hibiscus barbadensis</name>
    <dbReference type="NCBI Taxonomy" id="3634"/>
    <lineage>
        <taxon>Eukaryota</taxon>
        <taxon>Viridiplantae</taxon>
        <taxon>Streptophyta</taxon>
        <taxon>Embryophyta</taxon>
        <taxon>Tracheophyta</taxon>
        <taxon>Spermatophyta</taxon>
        <taxon>Magnoliopsida</taxon>
        <taxon>eudicotyledons</taxon>
        <taxon>Gunneridae</taxon>
        <taxon>Pentapetalae</taxon>
        <taxon>rosids</taxon>
        <taxon>malvids</taxon>
        <taxon>Malvales</taxon>
        <taxon>Malvaceae</taxon>
        <taxon>Malvoideae</taxon>
        <taxon>Gossypium</taxon>
    </lineage>
</organism>
<evidence type="ECO:0000313" key="1">
    <source>
        <dbReference type="EMBL" id="KAB2076650.1"/>
    </source>
</evidence>
<reference evidence="1 4" key="2">
    <citation type="submission" date="2019-06" db="EMBL/GenBank/DDBJ databases">
        <title>WGS assembly of Gossypium barbadense.</title>
        <authorList>
            <person name="Chen Z.J."/>
            <person name="Sreedasyam A."/>
            <person name="Ando A."/>
            <person name="Song Q."/>
            <person name="De L."/>
            <person name="Hulse-Kemp A."/>
            <person name="Ding M."/>
            <person name="Ye W."/>
            <person name="Kirkbride R."/>
            <person name="Jenkins J."/>
            <person name="Plott C."/>
            <person name="Lovell J."/>
            <person name="Lin Y.-M."/>
            <person name="Vaughn R."/>
            <person name="Liu B."/>
            <person name="Li W."/>
            <person name="Simpson S."/>
            <person name="Scheffler B."/>
            <person name="Saski C."/>
            <person name="Grover C."/>
            <person name="Hu G."/>
            <person name="Conover J."/>
            <person name="Carlson J."/>
            <person name="Shu S."/>
            <person name="Boston L."/>
            <person name="Williams M."/>
            <person name="Peterson D."/>
            <person name="Mcgee K."/>
            <person name="Jones D."/>
            <person name="Wendel J."/>
            <person name="Stelly D."/>
            <person name="Grimwood J."/>
            <person name="Schmutz J."/>
        </authorList>
    </citation>
    <scope>NUCLEOTIDE SEQUENCE [LARGE SCALE GENOMIC DNA]</scope>
    <source>
        <strain evidence="1">1400233.01</strain>
    </source>
</reference>
<keyword evidence="4" id="KW-1185">Reference proteome</keyword>
<dbReference type="OrthoDB" id="900224at2759"/>
<protein>
    <submittedName>
        <fullName evidence="2">Uncharacterized protein</fullName>
    </submittedName>
</protein>
<dbReference type="AlphaFoldDB" id="A0A2P5X4W8"/>
<evidence type="ECO:0000313" key="2">
    <source>
        <dbReference type="EMBL" id="PPR98371.1"/>
    </source>
</evidence>
<dbReference type="PANTHER" id="PTHR33384">
    <property type="entry name" value="EXPRESSED PROTEIN"/>
    <property type="match status" value="1"/>
</dbReference>